<evidence type="ECO:0000259" key="12">
    <source>
        <dbReference type="Pfam" id="PF14681"/>
    </source>
</evidence>
<comment type="pathway">
    <text evidence="1 11">Pyrimidine metabolism; UMP biosynthesis via salvage pathway; UMP from uracil: step 1/1.</text>
</comment>
<comment type="cofactor">
    <cofactor evidence="11">
        <name>Mg(2+)</name>
        <dbReference type="ChEBI" id="CHEBI:18420"/>
    </cofactor>
    <text evidence="11">Binds 1 Mg(2+) ion per subunit. The magnesium is bound as Mg-PRPP.</text>
</comment>
<dbReference type="NCBIfam" id="NF001097">
    <property type="entry name" value="PRK00129.1"/>
    <property type="match status" value="1"/>
</dbReference>
<keyword evidence="7 11" id="KW-0547">Nucleotide-binding</keyword>
<dbReference type="InterPro" id="IPR005765">
    <property type="entry name" value="UPRT"/>
</dbReference>
<dbReference type="UniPathway" id="UPA00574">
    <property type="reaction ID" value="UER00636"/>
</dbReference>
<reference evidence="16 17" key="1">
    <citation type="submission" date="2017-07" db="EMBL/GenBank/DDBJ databases">
        <title>Draft genome sequence of aerobic hyperthermophilic archaea, Pyrobaculum aerophilum YKB31 and YKB32.</title>
        <authorList>
            <person name="Mochizuki T."/>
            <person name="Berliner A.J."/>
            <person name="Yoshida-Takashima Y."/>
            <person name="Takaki Y."/>
            <person name="Nunoura T."/>
            <person name="Takai K."/>
        </authorList>
    </citation>
    <scope>NUCLEOTIDE SEQUENCE [LARGE SCALE GENOMIC DNA]</scope>
    <source>
        <strain evidence="14 17">YKB31</strain>
        <strain evidence="15 16">YKB32</strain>
    </source>
</reference>
<dbReference type="Proteomes" id="UP000257123">
    <property type="component" value="Unassembled WGS sequence"/>
</dbReference>
<evidence type="ECO:0000256" key="11">
    <source>
        <dbReference type="HAMAP-Rule" id="MF_01218"/>
    </source>
</evidence>
<evidence type="ECO:0000313" key="14">
    <source>
        <dbReference type="EMBL" id="RFA95668.1"/>
    </source>
</evidence>
<comment type="caution">
    <text evidence="15">The sequence shown here is derived from an EMBL/GenBank/DDBJ whole genome shotgun (WGS) entry which is preliminary data.</text>
</comment>
<dbReference type="InterPro" id="IPR034331">
    <property type="entry name" value="Upp_A"/>
</dbReference>
<proteinExistence type="inferred from homology"/>
<feature type="binding site" evidence="11">
    <location>
        <position position="197"/>
    </location>
    <ligand>
        <name>uracil</name>
        <dbReference type="ChEBI" id="CHEBI:17568"/>
    </ligand>
</feature>
<evidence type="ECO:0000256" key="3">
    <source>
        <dbReference type="ARBA" id="ARBA00011894"/>
    </source>
</evidence>
<evidence type="ECO:0000256" key="5">
    <source>
        <dbReference type="ARBA" id="ARBA00022676"/>
    </source>
</evidence>
<dbReference type="SUPFAM" id="SSF53271">
    <property type="entry name" value="PRTase-like"/>
    <property type="match status" value="1"/>
</dbReference>
<evidence type="ECO:0000256" key="1">
    <source>
        <dbReference type="ARBA" id="ARBA00005180"/>
    </source>
</evidence>
<dbReference type="GO" id="GO:0006223">
    <property type="term" value="P:uracil salvage"/>
    <property type="evidence" value="ECO:0007669"/>
    <property type="project" value="InterPro"/>
</dbReference>
<dbReference type="HAMAP" id="MF_01218_A">
    <property type="entry name" value="Upp_A"/>
    <property type="match status" value="1"/>
</dbReference>
<name>A0A371R6Q2_9CREN</name>
<keyword evidence="5 11" id="KW-0328">Glycosyltransferase</keyword>
<feature type="domain" description="Phosphoribosyltransferase" evidence="12">
    <location>
        <begin position="6"/>
        <end position="211"/>
    </location>
</feature>
<reference evidence="13" key="2">
    <citation type="journal article" date="2020" name="bioRxiv">
        <title>A rank-normalized archaeal taxonomy based on genome phylogeny resolves widespread incomplete and uneven classifications.</title>
        <authorList>
            <person name="Rinke C."/>
            <person name="Chuvochina M."/>
            <person name="Mussig A.J."/>
            <person name="Chaumeil P.-A."/>
            <person name="Waite D.W."/>
            <person name="Whitman W.B."/>
            <person name="Parks D.H."/>
            <person name="Hugenholtz P."/>
        </authorList>
    </citation>
    <scope>NUCLEOTIDE SEQUENCE</scope>
    <source>
        <strain evidence="13">UBA8839</strain>
    </source>
</reference>
<dbReference type="OrthoDB" id="80352at2157"/>
<feature type="binding site" evidence="11">
    <location>
        <begin position="202"/>
        <end position="204"/>
    </location>
    <ligand>
        <name>uracil</name>
        <dbReference type="ChEBI" id="CHEBI:17568"/>
    </ligand>
</feature>
<feature type="binding site" evidence="11">
    <location>
        <position position="79"/>
    </location>
    <ligand>
        <name>5-phospho-alpha-D-ribose 1-diphosphate</name>
        <dbReference type="ChEBI" id="CHEBI:58017"/>
    </ligand>
</feature>
<comment type="catalytic activity">
    <reaction evidence="11">
        <text>UMP + diphosphate = 5-phospho-alpha-D-ribose 1-diphosphate + uracil</text>
        <dbReference type="Rhea" id="RHEA:13017"/>
        <dbReference type="ChEBI" id="CHEBI:17568"/>
        <dbReference type="ChEBI" id="CHEBI:33019"/>
        <dbReference type="ChEBI" id="CHEBI:57865"/>
        <dbReference type="ChEBI" id="CHEBI:58017"/>
        <dbReference type="EC" id="2.4.2.9"/>
    </reaction>
</comment>
<sequence>MPVRIIDHVYAQYLLTKLRDKNTGSIEFRKGLVRLGRIIGYELAKTFPVKYVEIETPLGKAVGVDIIGLDKVVIVQVLRAAMPLVEGLVKAFPQARLGVVAAKRREEGGVVDVDIFYSKVPKIAEDDVVIVADPMLATGITMSRVIEEVYRAGNPGRLIVVSVIATPMGIERVLSRWPSAEIYAVAVDPTLNDKAFIVPGLGDAGDRAFAT</sequence>
<evidence type="ECO:0000256" key="4">
    <source>
        <dbReference type="ARBA" id="ARBA00022533"/>
    </source>
</evidence>
<dbReference type="InterPro" id="IPR029057">
    <property type="entry name" value="PRTase-like"/>
</dbReference>
<keyword evidence="9 11" id="KW-0342">GTP-binding</keyword>
<dbReference type="Pfam" id="PF14681">
    <property type="entry name" value="UPRTase"/>
    <property type="match status" value="1"/>
</dbReference>
<dbReference type="Proteomes" id="UP000651120">
    <property type="component" value="Unassembled WGS sequence"/>
</dbReference>
<keyword evidence="6 11" id="KW-0808">Transferase</keyword>
<organism evidence="15 16">
    <name type="scientific">Pyrobaculum aerophilum</name>
    <dbReference type="NCBI Taxonomy" id="13773"/>
    <lineage>
        <taxon>Archaea</taxon>
        <taxon>Thermoproteota</taxon>
        <taxon>Thermoprotei</taxon>
        <taxon>Thermoproteales</taxon>
        <taxon>Thermoproteaceae</taxon>
        <taxon>Pyrobaculum</taxon>
    </lineage>
</organism>
<dbReference type="EMBL" id="DUJP01000014">
    <property type="protein sequence ID" value="HII46467.1"/>
    <property type="molecule type" value="Genomic_DNA"/>
</dbReference>
<dbReference type="OMA" id="KHKIGLM"/>
<comment type="function">
    <text evidence="11">Catalyzes the conversion of uracil and 5-phospho-alpha-D-ribose 1-diphosphate (PRPP) to UMP and diphosphate.</text>
</comment>
<keyword evidence="8 11" id="KW-0460">Magnesium</keyword>
<evidence type="ECO:0000313" key="16">
    <source>
        <dbReference type="Proteomes" id="UP000256877"/>
    </source>
</evidence>
<evidence type="ECO:0000256" key="2">
    <source>
        <dbReference type="ARBA" id="ARBA00009516"/>
    </source>
</evidence>
<evidence type="ECO:0000256" key="10">
    <source>
        <dbReference type="ARBA" id="ARBA00031082"/>
    </source>
</evidence>
<dbReference type="NCBIfam" id="TIGR01091">
    <property type="entry name" value="upp"/>
    <property type="match status" value="1"/>
</dbReference>
<dbReference type="InterPro" id="IPR000836">
    <property type="entry name" value="PRTase_dom"/>
</dbReference>
<feature type="binding site" evidence="11">
    <location>
        <position position="203"/>
    </location>
    <ligand>
        <name>5-phospho-alpha-D-ribose 1-diphosphate</name>
        <dbReference type="ChEBI" id="CHEBI:58017"/>
    </ligand>
</feature>
<dbReference type="GeneID" id="1465838"/>
<dbReference type="Gene3D" id="3.40.50.2020">
    <property type="match status" value="1"/>
</dbReference>
<dbReference type="GO" id="GO:0005525">
    <property type="term" value="F:GTP binding"/>
    <property type="evidence" value="ECO:0007669"/>
    <property type="project" value="UniProtKB-KW"/>
</dbReference>
<dbReference type="EMBL" id="NMUF01000002">
    <property type="protein sequence ID" value="RFB00217.1"/>
    <property type="molecule type" value="Genomic_DNA"/>
</dbReference>
<dbReference type="CDD" id="cd06223">
    <property type="entry name" value="PRTases_typeI"/>
    <property type="match status" value="1"/>
</dbReference>
<dbReference type="Proteomes" id="UP000256877">
    <property type="component" value="Unassembled WGS sequence"/>
</dbReference>
<evidence type="ECO:0000313" key="17">
    <source>
        <dbReference type="Proteomes" id="UP000257123"/>
    </source>
</evidence>
<comment type="activity regulation">
    <text evidence="11">Allosterically activated by GTP.</text>
</comment>
<dbReference type="GO" id="GO:0044206">
    <property type="term" value="P:UMP salvage"/>
    <property type="evidence" value="ECO:0007669"/>
    <property type="project" value="UniProtKB-UniRule"/>
</dbReference>
<dbReference type="AlphaFoldDB" id="A0A371R6Q2"/>
<dbReference type="RefSeq" id="WP_011008063.1">
    <property type="nucleotide sequence ID" value="NZ_DUJP01000014.1"/>
</dbReference>
<dbReference type="EMBL" id="NMUE01000020">
    <property type="protein sequence ID" value="RFA95668.1"/>
    <property type="molecule type" value="Genomic_DNA"/>
</dbReference>
<gene>
    <name evidence="11 13" type="primary">upp</name>
    <name evidence="14" type="ORF">CGL51_07185</name>
    <name evidence="15" type="ORF">CGL52_01105</name>
    <name evidence="13" type="ORF">HA333_03145</name>
</gene>
<evidence type="ECO:0000256" key="6">
    <source>
        <dbReference type="ARBA" id="ARBA00022679"/>
    </source>
</evidence>
<feature type="binding site" evidence="11">
    <location>
        <begin position="30"/>
        <end position="34"/>
    </location>
    <ligand>
        <name>GTP</name>
        <dbReference type="ChEBI" id="CHEBI:37565"/>
    </ligand>
</feature>
<evidence type="ECO:0000313" key="15">
    <source>
        <dbReference type="EMBL" id="RFB00217.1"/>
    </source>
</evidence>
<evidence type="ECO:0000256" key="9">
    <source>
        <dbReference type="ARBA" id="ARBA00023134"/>
    </source>
</evidence>
<accession>A0A371R6Q2</accession>
<keyword evidence="4 11" id="KW-0021">Allosteric enzyme</keyword>
<dbReference type="GO" id="GO:0000287">
    <property type="term" value="F:magnesium ion binding"/>
    <property type="evidence" value="ECO:0007669"/>
    <property type="project" value="UniProtKB-UniRule"/>
</dbReference>
<evidence type="ECO:0000256" key="7">
    <source>
        <dbReference type="ARBA" id="ARBA00022741"/>
    </source>
</evidence>
<dbReference type="GO" id="GO:0004845">
    <property type="term" value="F:uracil phosphoribosyltransferase activity"/>
    <property type="evidence" value="ECO:0007669"/>
    <property type="project" value="UniProtKB-UniRule"/>
</dbReference>
<evidence type="ECO:0000313" key="13">
    <source>
        <dbReference type="EMBL" id="HII46467.1"/>
    </source>
</evidence>
<evidence type="ECO:0000256" key="8">
    <source>
        <dbReference type="ARBA" id="ARBA00022842"/>
    </source>
</evidence>
<dbReference type="SMR" id="A0A371R6Q2"/>
<protein>
    <recommendedName>
        <fullName evidence="3 11">Uracil phosphoribosyltransferase</fullName>
        <ecNumber evidence="3 11">2.4.2.9</ecNumber>
    </recommendedName>
    <alternativeName>
        <fullName evidence="10 11">UMP pyrophosphorylase</fullName>
    </alternativeName>
    <alternativeName>
        <fullName evidence="11">UPRTase</fullName>
    </alternativeName>
</protein>
<comment type="similarity">
    <text evidence="2 11">Belongs to the UPRTase family.</text>
</comment>
<dbReference type="EC" id="2.4.2.9" evidence="3 11"/>
<feature type="binding site" evidence="11">
    <location>
        <begin position="133"/>
        <end position="141"/>
    </location>
    <ligand>
        <name>5-phospho-alpha-D-ribose 1-diphosphate</name>
        <dbReference type="ChEBI" id="CHEBI:58017"/>
    </ligand>
</feature>
<feature type="binding site" evidence="11">
    <location>
        <position position="104"/>
    </location>
    <ligand>
        <name>5-phospho-alpha-D-ribose 1-diphosphate</name>
        <dbReference type="ChEBI" id="CHEBI:58017"/>
    </ligand>
</feature>